<sequence>MSSKETIDLRLPFKTDDPTFKSFLKIKKATGIKNNSEVLRLILKVVSNMELSDFLSKLSVNNNSDNKSNHLETATEAH</sequence>
<protein>
    <submittedName>
        <fullName evidence="1">Uncharacterized protein</fullName>
    </submittedName>
</protein>
<reference evidence="1" key="1">
    <citation type="journal article" date="2015" name="Nature">
        <title>Complex archaea that bridge the gap between prokaryotes and eukaryotes.</title>
        <authorList>
            <person name="Spang A."/>
            <person name="Saw J.H."/>
            <person name="Jorgensen S.L."/>
            <person name="Zaremba-Niedzwiedzka K."/>
            <person name="Martijn J."/>
            <person name="Lind A.E."/>
            <person name="van Eijk R."/>
            <person name="Schleper C."/>
            <person name="Guy L."/>
            <person name="Ettema T.J."/>
        </authorList>
    </citation>
    <scope>NUCLEOTIDE SEQUENCE</scope>
</reference>
<dbReference type="AlphaFoldDB" id="A0A0F9BSI9"/>
<gene>
    <name evidence="1" type="ORF">LCGC14_2693400</name>
</gene>
<comment type="caution">
    <text evidence="1">The sequence shown here is derived from an EMBL/GenBank/DDBJ whole genome shotgun (WGS) entry which is preliminary data.</text>
</comment>
<accession>A0A0F9BSI9</accession>
<proteinExistence type="predicted"/>
<name>A0A0F9BSI9_9ZZZZ</name>
<dbReference type="EMBL" id="LAZR01047796">
    <property type="protein sequence ID" value="KKK93384.1"/>
    <property type="molecule type" value="Genomic_DNA"/>
</dbReference>
<organism evidence="1">
    <name type="scientific">marine sediment metagenome</name>
    <dbReference type="NCBI Taxonomy" id="412755"/>
    <lineage>
        <taxon>unclassified sequences</taxon>
        <taxon>metagenomes</taxon>
        <taxon>ecological metagenomes</taxon>
    </lineage>
</organism>
<evidence type="ECO:0000313" key="1">
    <source>
        <dbReference type="EMBL" id="KKK93384.1"/>
    </source>
</evidence>